<feature type="compositionally biased region" description="Basic and acidic residues" evidence="1">
    <location>
        <begin position="1"/>
        <end position="12"/>
    </location>
</feature>
<dbReference type="Proteomes" id="UP000031368">
    <property type="component" value="Plasmid pRgalR602c"/>
</dbReference>
<keyword evidence="2" id="KW-0614">Plasmid</keyword>
<dbReference type="InterPro" id="IPR007948">
    <property type="entry name" value="DUF736"/>
</dbReference>
<reference evidence="2 3" key="1">
    <citation type="submission" date="2013-11" db="EMBL/GenBank/DDBJ databases">
        <title>Complete genome sequence of Rhizobium gallicum bv. gallicum R602.</title>
        <authorList>
            <person name="Bustos P."/>
            <person name="Santamaria R.I."/>
            <person name="Lozano L."/>
            <person name="Acosta J.L."/>
            <person name="Ormeno-Orrillo E."/>
            <person name="Rogel M.A."/>
            <person name="Romero D."/>
            <person name="Cevallos M.A."/>
            <person name="Martinez-Romero E."/>
            <person name="Gonzalez V."/>
        </authorList>
    </citation>
    <scope>NUCLEOTIDE SEQUENCE [LARGE SCALE GENOMIC DNA]</scope>
    <source>
        <strain evidence="2 3">R602</strain>
        <plasmid evidence="2 3">pRgalR602c</plasmid>
    </source>
</reference>
<geneLocation type="plasmid" evidence="2 3">
    <name>pRgalR602c</name>
</geneLocation>
<gene>
    <name evidence="2" type="ORF">RGR602_PC01841</name>
</gene>
<dbReference type="KEGG" id="rga:RGR602_PC01841"/>
<evidence type="ECO:0000313" key="2">
    <source>
        <dbReference type="EMBL" id="AJD45865.1"/>
    </source>
</evidence>
<dbReference type="EMBL" id="CP006880">
    <property type="protein sequence ID" value="AJD45865.1"/>
    <property type="molecule type" value="Genomic_DNA"/>
</dbReference>
<evidence type="ECO:0000256" key="1">
    <source>
        <dbReference type="SAM" id="MobiDB-lite"/>
    </source>
</evidence>
<sequence length="101" mass="11218">MRQRWARPEQHRPTASSASRPSTSTSKRRLFVSNAPPPDFGMLAGNVGFGIGGEKQACETERDYISVKLDDPNFPAPIYASLTGLQGQEGLQLLWSRNTRR</sequence>
<accession>A0A0B4XGJ0</accession>
<dbReference type="AlphaFoldDB" id="A0A0B4XGJ0"/>
<feature type="region of interest" description="Disordered" evidence="1">
    <location>
        <begin position="1"/>
        <end position="37"/>
    </location>
</feature>
<organism evidence="2 3">
    <name type="scientific">Rhizobium gallicum bv. gallicum R602sp</name>
    <dbReference type="NCBI Taxonomy" id="1041138"/>
    <lineage>
        <taxon>Bacteria</taxon>
        <taxon>Pseudomonadati</taxon>
        <taxon>Pseudomonadota</taxon>
        <taxon>Alphaproteobacteria</taxon>
        <taxon>Hyphomicrobiales</taxon>
        <taxon>Rhizobiaceae</taxon>
        <taxon>Rhizobium/Agrobacterium group</taxon>
        <taxon>Rhizobium</taxon>
    </lineage>
</organism>
<keyword evidence="3" id="KW-1185">Reference proteome</keyword>
<feature type="compositionally biased region" description="Low complexity" evidence="1">
    <location>
        <begin position="13"/>
        <end position="25"/>
    </location>
</feature>
<evidence type="ECO:0000313" key="3">
    <source>
        <dbReference type="Proteomes" id="UP000031368"/>
    </source>
</evidence>
<dbReference type="Pfam" id="PF05284">
    <property type="entry name" value="DUF736"/>
    <property type="match status" value="1"/>
</dbReference>
<dbReference type="HOGENOM" id="CLU_2289346_0_0_5"/>
<evidence type="ECO:0008006" key="4">
    <source>
        <dbReference type="Google" id="ProtNLM"/>
    </source>
</evidence>
<proteinExistence type="predicted"/>
<protein>
    <recommendedName>
        <fullName evidence="4">DUF736 domain-containing protein</fullName>
    </recommendedName>
</protein>
<name>A0A0B4XGJ0_9HYPH</name>